<accession>A0AA86RXC1</accession>
<dbReference type="AlphaFoldDB" id="A0AA86RXC1"/>
<sequence length="73" mass="8334">MAPISDQLLFTWGRSSPTLDRETQWICKLCACSSFRGMGSIILQRTRGSNQSTSKVNPEILKRLLRLHKYPPI</sequence>
<gene>
    <name evidence="1" type="ORF">AYBTSS11_LOCUS2948</name>
</gene>
<dbReference type="Proteomes" id="UP001189624">
    <property type="component" value="Chromosome 1"/>
</dbReference>
<organism evidence="1 2">
    <name type="scientific">Sphenostylis stenocarpa</name>
    <dbReference type="NCBI Taxonomy" id="92480"/>
    <lineage>
        <taxon>Eukaryota</taxon>
        <taxon>Viridiplantae</taxon>
        <taxon>Streptophyta</taxon>
        <taxon>Embryophyta</taxon>
        <taxon>Tracheophyta</taxon>
        <taxon>Spermatophyta</taxon>
        <taxon>Magnoliopsida</taxon>
        <taxon>eudicotyledons</taxon>
        <taxon>Gunneridae</taxon>
        <taxon>Pentapetalae</taxon>
        <taxon>rosids</taxon>
        <taxon>fabids</taxon>
        <taxon>Fabales</taxon>
        <taxon>Fabaceae</taxon>
        <taxon>Papilionoideae</taxon>
        <taxon>50 kb inversion clade</taxon>
        <taxon>NPAAA clade</taxon>
        <taxon>indigoferoid/millettioid clade</taxon>
        <taxon>Phaseoleae</taxon>
        <taxon>Sphenostylis</taxon>
    </lineage>
</organism>
<reference evidence="1" key="1">
    <citation type="submission" date="2023-10" db="EMBL/GenBank/DDBJ databases">
        <authorList>
            <person name="Domelevo Entfellner J.-B."/>
        </authorList>
    </citation>
    <scope>NUCLEOTIDE SEQUENCE</scope>
</reference>
<evidence type="ECO:0000313" key="1">
    <source>
        <dbReference type="EMBL" id="CAJ1892740.1"/>
    </source>
</evidence>
<name>A0AA86RXC1_9FABA</name>
<protein>
    <submittedName>
        <fullName evidence="1">Uncharacterized protein</fullName>
    </submittedName>
</protein>
<dbReference type="EMBL" id="OY731398">
    <property type="protein sequence ID" value="CAJ1892740.1"/>
    <property type="molecule type" value="Genomic_DNA"/>
</dbReference>
<keyword evidence="2" id="KW-1185">Reference proteome</keyword>
<proteinExistence type="predicted"/>
<evidence type="ECO:0000313" key="2">
    <source>
        <dbReference type="Proteomes" id="UP001189624"/>
    </source>
</evidence>
<dbReference type="Gramene" id="rna-AYBTSS11_LOCUS2948">
    <property type="protein sequence ID" value="CAJ1892740.1"/>
    <property type="gene ID" value="gene-AYBTSS11_LOCUS2948"/>
</dbReference>